<dbReference type="CDD" id="cd01646">
    <property type="entry name" value="RT_Bac_retron_I"/>
    <property type="match status" value="1"/>
</dbReference>
<sequence length="396" mass="44847">MATRTTTTSRMPAPRAPSADQPDADFSFEELVVAYFDCRRHKRNTPSALVFEQDLERNLIQLYDELIDGSYKPGTSVCFIVTRPKPREVWAADFPDRIVHHVLYNHVAPRFYASFIPDTCACIPGRGTLYAAGRLEAKVRSISQNWSKPVWYLKCDLANFFVAIDKAVLHGQLAARITEPWWLALAETILFHDPRENFELRGAPELLALVPAHKRLANHPAHRGLPIGNLSSQFFANVYLDALDQHVKHRVRAQHYIRYVDDFVLLHESPQWLNAALTDINTFLPGVLHANLNPTKTILQPVARGIDFVGHVIKPWNTRTRRRTVRQAVNRVLRIDADEVFASANSYFGLLGQSLSSRSDRAALARAVLRRGHSVNGGLTKTYRRPSPTQQKADHV</sequence>
<evidence type="ECO:0000313" key="4">
    <source>
        <dbReference type="EMBL" id="MBV6321969.1"/>
    </source>
</evidence>
<feature type="region of interest" description="Disordered" evidence="2">
    <location>
        <begin position="376"/>
        <end position="396"/>
    </location>
</feature>
<dbReference type="PANTHER" id="PTHR34047">
    <property type="entry name" value="NUCLEAR INTRON MATURASE 1, MITOCHONDRIAL-RELATED"/>
    <property type="match status" value="1"/>
</dbReference>
<name>A0AA41L3N9_9BURK</name>
<proteinExistence type="inferred from homology"/>
<feature type="compositionally biased region" description="Polar residues" evidence="2">
    <location>
        <begin position="1"/>
        <end position="10"/>
    </location>
</feature>
<gene>
    <name evidence="4" type="ORF">KVP70_13555</name>
</gene>
<comment type="similarity">
    <text evidence="1">Belongs to the bacterial reverse transcriptase family.</text>
</comment>
<dbReference type="RefSeq" id="WP_217942754.1">
    <property type="nucleotide sequence ID" value="NZ_JALJZU010000001.1"/>
</dbReference>
<dbReference type="PANTHER" id="PTHR34047:SF8">
    <property type="entry name" value="PROTEIN YKFC"/>
    <property type="match status" value="1"/>
</dbReference>
<keyword evidence="4" id="KW-0695">RNA-directed DNA polymerase</keyword>
<evidence type="ECO:0000256" key="2">
    <source>
        <dbReference type="SAM" id="MobiDB-lite"/>
    </source>
</evidence>
<dbReference type="InterPro" id="IPR051083">
    <property type="entry name" value="GrpII_Intron_Splice-Mob/Def"/>
</dbReference>
<reference evidence="4" key="1">
    <citation type="submission" date="2021-07" db="EMBL/GenBank/DDBJ databases">
        <title>Characterization of violacein-producing bacteria and related species.</title>
        <authorList>
            <person name="Wilson H.S."/>
            <person name="De Leon M.E."/>
        </authorList>
    </citation>
    <scope>NUCLEOTIDE SEQUENCE</scope>
    <source>
        <strain evidence="4">HSC-15S17</strain>
    </source>
</reference>
<organism evidence="4 5">
    <name type="scientific">Duganella violaceipulchra</name>
    <dbReference type="NCBI Taxonomy" id="2849652"/>
    <lineage>
        <taxon>Bacteria</taxon>
        <taxon>Pseudomonadati</taxon>
        <taxon>Pseudomonadota</taxon>
        <taxon>Betaproteobacteria</taxon>
        <taxon>Burkholderiales</taxon>
        <taxon>Oxalobacteraceae</taxon>
        <taxon>Telluria group</taxon>
        <taxon>Duganella</taxon>
    </lineage>
</organism>
<dbReference type="InterPro" id="IPR000477">
    <property type="entry name" value="RT_dom"/>
</dbReference>
<dbReference type="AlphaFoldDB" id="A0AA41L3N9"/>
<keyword evidence="4" id="KW-0548">Nucleotidyltransferase</keyword>
<evidence type="ECO:0000259" key="3">
    <source>
        <dbReference type="PROSITE" id="PS50878"/>
    </source>
</evidence>
<keyword evidence="4" id="KW-0808">Transferase</keyword>
<feature type="domain" description="Reverse transcriptase" evidence="3">
    <location>
        <begin position="1"/>
        <end position="313"/>
    </location>
</feature>
<feature type="compositionally biased region" description="Polar residues" evidence="2">
    <location>
        <begin position="387"/>
        <end position="396"/>
    </location>
</feature>
<dbReference type="GO" id="GO:0003964">
    <property type="term" value="F:RNA-directed DNA polymerase activity"/>
    <property type="evidence" value="ECO:0007669"/>
    <property type="project" value="UniProtKB-KW"/>
</dbReference>
<dbReference type="PROSITE" id="PS50878">
    <property type="entry name" value="RT_POL"/>
    <property type="match status" value="1"/>
</dbReference>
<dbReference type="Pfam" id="PF00078">
    <property type="entry name" value="RVT_1"/>
    <property type="match status" value="1"/>
</dbReference>
<accession>A0AA41L3N9</accession>
<protein>
    <submittedName>
        <fullName evidence="4">RNA-directed DNA polymerase</fullName>
    </submittedName>
</protein>
<dbReference type="Proteomes" id="UP001155901">
    <property type="component" value="Unassembled WGS sequence"/>
</dbReference>
<dbReference type="EMBL" id="JAHTGR010000006">
    <property type="protein sequence ID" value="MBV6321969.1"/>
    <property type="molecule type" value="Genomic_DNA"/>
</dbReference>
<evidence type="ECO:0000313" key="5">
    <source>
        <dbReference type="Proteomes" id="UP001155901"/>
    </source>
</evidence>
<feature type="region of interest" description="Disordered" evidence="2">
    <location>
        <begin position="1"/>
        <end position="22"/>
    </location>
</feature>
<comment type="caution">
    <text evidence="4">The sequence shown here is derived from an EMBL/GenBank/DDBJ whole genome shotgun (WGS) entry which is preliminary data.</text>
</comment>
<evidence type="ECO:0000256" key="1">
    <source>
        <dbReference type="ARBA" id="ARBA00034120"/>
    </source>
</evidence>